<evidence type="ECO:0000313" key="2">
    <source>
        <dbReference type="Proteomes" id="UP000034491"/>
    </source>
</evidence>
<name>A0A0M2QZN9_9PROT</name>
<organism evidence="1 2">
    <name type="scientific">Kiloniella litopenaei</name>
    <dbReference type="NCBI Taxonomy" id="1549748"/>
    <lineage>
        <taxon>Bacteria</taxon>
        <taxon>Pseudomonadati</taxon>
        <taxon>Pseudomonadota</taxon>
        <taxon>Alphaproteobacteria</taxon>
        <taxon>Rhodospirillales</taxon>
        <taxon>Kiloniellaceae</taxon>
        <taxon>Kiloniella</taxon>
    </lineage>
</organism>
<sequence length="154" mass="18334">MSDQPVAEDKELQKTLENYIRSGAIEVIEDNNDPIDEYNFIFKKFPKKGPFIHWEIVANSEYYQVQIDYKPEESRNFTEQMIQKYNLSGPVVLYGDLLMQNDYRMDISLLPSVLWHFMPIPLCLYVVSAQKQWCFTYNMFRHLNFGYVPKKLAE</sequence>
<dbReference type="OrthoDB" id="8479627at2"/>
<proteinExistence type="predicted"/>
<comment type="caution">
    <text evidence="1">The sequence shown here is derived from an EMBL/GenBank/DDBJ whole genome shotgun (WGS) entry which is preliminary data.</text>
</comment>
<dbReference type="AlphaFoldDB" id="A0A0M2QZN9"/>
<protein>
    <submittedName>
        <fullName evidence="1">Uncharacterized protein</fullName>
    </submittedName>
</protein>
<dbReference type="RefSeq" id="WP_046510243.1">
    <property type="nucleotide sequence ID" value="NZ_LANI01000065.1"/>
</dbReference>
<dbReference type="EMBL" id="LANI01000065">
    <property type="protein sequence ID" value="KKJ75117.1"/>
    <property type="molecule type" value="Genomic_DNA"/>
</dbReference>
<reference evidence="1 2" key="1">
    <citation type="submission" date="2015-03" db="EMBL/GenBank/DDBJ databases">
        <title>Genome sequence of Kiloniella sp. P1-1, isolated from the gut microflora of Pacific white shrimp, Penaeus vannamei.</title>
        <authorList>
            <person name="Shao Z."/>
            <person name="Wang L."/>
            <person name="Li X."/>
        </authorList>
    </citation>
    <scope>NUCLEOTIDE SEQUENCE [LARGE SCALE GENOMIC DNA]</scope>
    <source>
        <strain evidence="1 2">P1-1</strain>
    </source>
</reference>
<accession>A0A0M2QZN9</accession>
<keyword evidence="2" id="KW-1185">Reference proteome</keyword>
<dbReference type="Proteomes" id="UP000034491">
    <property type="component" value="Unassembled WGS sequence"/>
</dbReference>
<evidence type="ECO:0000313" key="1">
    <source>
        <dbReference type="EMBL" id="KKJ75117.1"/>
    </source>
</evidence>
<gene>
    <name evidence="1" type="ORF">WH95_20120</name>
</gene>